<sequence length="39" mass="4455">MPTLEEVFVGLSARKTSLMKCLQAFHPKNVELYICMRGI</sequence>
<proteinExistence type="predicted"/>
<keyword evidence="2" id="KW-1185">Reference proteome</keyword>
<dbReference type="EMBL" id="CP155571">
    <property type="protein sequence ID" value="XFO71717.1"/>
    <property type="molecule type" value="Genomic_DNA"/>
</dbReference>
<protein>
    <submittedName>
        <fullName evidence="1">Uncharacterized protein</fullName>
    </submittedName>
</protein>
<dbReference type="Proteomes" id="UP000216052">
    <property type="component" value="Chromosome"/>
</dbReference>
<name>A0ABZ3J071_SPOA4</name>
<accession>A0ABZ3J071</accession>
<gene>
    <name evidence="1" type="ORF">SPACI_017510</name>
</gene>
<evidence type="ECO:0000313" key="1">
    <source>
        <dbReference type="EMBL" id="XFO71717.1"/>
    </source>
</evidence>
<organism evidence="1 2">
    <name type="scientific">Sporomusa acidovorans (strain ATCC 49682 / DSM 3132 / Mol)</name>
    <dbReference type="NCBI Taxonomy" id="1123286"/>
    <lineage>
        <taxon>Bacteria</taxon>
        <taxon>Bacillati</taxon>
        <taxon>Bacillota</taxon>
        <taxon>Negativicutes</taxon>
        <taxon>Selenomonadales</taxon>
        <taxon>Sporomusaceae</taxon>
        <taxon>Sporomusa</taxon>
    </lineage>
</organism>
<evidence type="ECO:0000313" key="2">
    <source>
        <dbReference type="Proteomes" id="UP000216052"/>
    </source>
</evidence>
<reference evidence="1" key="1">
    <citation type="submission" date="2024-05" db="EMBL/GenBank/DDBJ databases">
        <title>Isolation and characterization of Sporomusa carbonis sp. nov., a carboxydotrophic hydrogenogen in the genus of Sporomusa isolated from a charcoal burning pile.</title>
        <authorList>
            <person name="Boeer T."/>
            <person name="Rosenbaum F."/>
            <person name="Eysell L."/>
            <person name="Mueller V."/>
            <person name="Daniel R."/>
            <person name="Poehlein A."/>
        </authorList>
    </citation>
    <scope>NUCLEOTIDE SEQUENCE [LARGE SCALE GENOMIC DNA]</scope>
    <source>
        <strain evidence="1">DSM 3132</strain>
    </source>
</reference>